<dbReference type="EMBL" id="VIGI01000002">
    <property type="protein sequence ID" value="KAB8303230.1"/>
    <property type="molecule type" value="Genomic_DNA"/>
</dbReference>
<evidence type="ECO:0000313" key="7">
    <source>
        <dbReference type="Proteomes" id="UP000326757"/>
    </source>
</evidence>
<comment type="caution">
    <text evidence="6">The sequence shown here is derived from an EMBL/GenBank/DDBJ whole genome shotgun (WGS) entry which is preliminary data.</text>
</comment>
<feature type="region of interest" description="Disordered" evidence="3">
    <location>
        <begin position="54"/>
        <end position="108"/>
    </location>
</feature>
<evidence type="ECO:0000259" key="5">
    <source>
        <dbReference type="PROSITE" id="PS50002"/>
    </source>
</evidence>
<keyword evidence="4" id="KW-1133">Transmembrane helix</keyword>
<dbReference type="PANTHER" id="PTHR16021">
    <property type="entry name" value="MANSC DOMAIN CONTAINING PROTEIN 1"/>
    <property type="match status" value="1"/>
</dbReference>
<dbReference type="PROSITE" id="PS50002">
    <property type="entry name" value="SH3"/>
    <property type="match status" value="1"/>
</dbReference>
<feature type="region of interest" description="Disordered" evidence="3">
    <location>
        <begin position="297"/>
        <end position="333"/>
    </location>
</feature>
<proteinExistence type="predicted"/>
<dbReference type="SMART" id="SM00326">
    <property type="entry name" value="SH3"/>
    <property type="match status" value="1"/>
</dbReference>
<feature type="region of interest" description="Disordered" evidence="3">
    <location>
        <begin position="354"/>
        <end position="421"/>
    </location>
</feature>
<gene>
    <name evidence="6" type="ORF">EYC80_004677</name>
</gene>
<dbReference type="OrthoDB" id="5340910at2759"/>
<protein>
    <recommendedName>
        <fullName evidence="5">SH3 domain-containing protein</fullName>
    </recommendedName>
</protein>
<feature type="compositionally biased region" description="Polar residues" evidence="3">
    <location>
        <begin position="630"/>
        <end position="641"/>
    </location>
</feature>
<dbReference type="CDD" id="cd11854">
    <property type="entry name" value="SH3_Fus1p"/>
    <property type="match status" value="1"/>
</dbReference>
<feature type="compositionally biased region" description="Basic residues" evidence="3">
    <location>
        <begin position="1"/>
        <end position="13"/>
    </location>
</feature>
<feature type="transmembrane region" description="Helical" evidence="4">
    <location>
        <begin position="171"/>
        <end position="192"/>
    </location>
</feature>
<feature type="region of interest" description="Disordered" evidence="3">
    <location>
        <begin position="491"/>
        <end position="744"/>
    </location>
</feature>
<feature type="compositionally biased region" description="Pro residues" evidence="3">
    <location>
        <begin position="551"/>
        <end position="564"/>
    </location>
</feature>
<keyword evidence="1 2" id="KW-0728">SH3 domain</keyword>
<feature type="compositionally biased region" description="Polar residues" evidence="3">
    <location>
        <begin position="670"/>
        <end position="679"/>
    </location>
</feature>
<feature type="compositionally biased region" description="Polar residues" evidence="3">
    <location>
        <begin position="702"/>
        <end position="712"/>
    </location>
</feature>
<evidence type="ECO:0000256" key="1">
    <source>
        <dbReference type="ARBA" id="ARBA00022443"/>
    </source>
</evidence>
<dbReference type="InterPro" id="IPR036028">
    <property type="entry name" value="SH3-like_dom_sf"/>
</dbReference>
<keyword evidence="4" id="KW-0472">Membrane</keyword>
<feature type="domain" description="SH3" evidence="5">
    <location>
        <begin position="437"/>
        <end position="498"/>
    </location>
</feature>
<feature type="compositionally biased region" description="Low complexity" evidence="3">
    <location>
        <begin position="75"/>
        <end position="108"/>
    </location>
</feature>
<dbReference type="PANTHER" id="PTHR16021:SF13">
    <property type="entry name" value="ETS DOMAIN-CONTAINING PROTEIN-RELATED"/>
    <property type="match status" value="1"/>
</dbReference>
<accession>A0A5N6KHH1</accession>
<dbReference type="Proteomes" id="UP000326757">
    <property type="component" value="Unassembled WGS sequence"/>
</dbReference>
<feature type="region of interest" description="Disordered" evidence="3">
    <location>
        <begin position="215"/>
        <end position="244"/>
    </location>
</feature>
<organism evidence="6 7">
    <name type="scientific">Monilinia laxa</name>
    <name type="common">Brown rot fungus</name>
    <name type="synonym">Sclerotinia laxa</name>
    <dbReference type="NCBI Taxonomy" id="61186"/>
    <lineage>
        <taxon>Eukaryota</taxon>
        <taxon>Fungi</taxon>
        <taxon>Dikarya</taxon>
        <taxon>Ascomycota</taxon>
        <taxon>Pezizomycotina</taxon>
        <taxon>Leotiomycetes</taxon>
        <taxon>Helotiales</taxon>
        <taxon>Sclerotiniaceae</taxon>
        <taxon>Monilinia</taxon>
    </lineage>
</organism>
<dbReference type="SUPFAM" id="SSF50044">
    <property type="entry name" value="SH3-domain"/>
    <property type="match status" value="1"/>
</dbReference>
<feature type="compositionally biased region" description="Low complexity" evidence="3">
    <location>
        <begin position="715"/>
        <end position="732"/>
    </location>
</feature>
<evidence type="ECO:0000313" key="6">
    <source>
        <dbReference type="EMBL" id="KAB8303230.1"/>
    </source>
</evidence>
<dbReference type="InterPro" id="IPR001452">
    <property type="entry name" value="SH3_domain"/>
</dbReference>
<dbReference type="Gene3D" id="2.30.30.40">
    <property type="entry name" value="SH3 Domains"/>
    <property type="match status" value="1"/>
</dbReference>
<keyword evidence="7" id="KW-1185">Reference proteome</keyword>
<dbReference type="InterPro" id="IPR035521">
    <property type="entry name" value="Fus1_SH3"/>
</dbReference>
<dbReference type="AlphaFoldDB" id="A0A5N6KHH1"/>
<name>A0A5N6KHH1_MONLA</name>
<feature type="region of interest" description="Disordered" evidence="3">
    <location>
        <begin position="1"/>
        <end position="34"/>
    </location>
</feature>
<keyword evidence="4" id="KW-0812">Transmembrane</keyword>
<dbReference type="Pfam" id="PF14604">
    <property type="entry name" value="SH3_9"/>
    <property type="match status" value="1"/>
</dbReference>
<feature type="region of interest" description="Disordered" evidence="3">
    <location>
        <begin position="136"/>
        <end position="163"/>
    </location>
</feature>
<evidence type="ECO:0000256" key="2">
    <source>
        <dbReference type="PROSITE-ProRule" id="PRU00192"/>
    </source>
</evidence>
<feature type="compositionally biased region" description="Low complexity" evidence="3">
    <location>
        <begin position="354"/>
        <end position="367"/>
    </location>
</feature>
<evidence type="ECO:0000256" key="4">
    <source>
        <dbReference type="SAM" id="Phobius"/>
    </source>
</evidence>
<feature type="compositionally biased region" description="Polar residues" evidence="3">
    <location>
        <begin position="397"/>
        <end position="421"/>
    </location>
</feature>
<evidence type="ECO:0000256" key="3">
    <source>
        <dbReference type="SAM" id="MobiDB-lite"/>
    </source>
</evidence>
<reference evidence="6 7" key="1">
    <citation type="submission" date="2019-06" db="EMBL/GenBank/DDBJ databases">
        <title>Genome Sequence of the Brown Rot Fungal Pathogen Monilinia laxa.</title>
        <authorList>
            <person name="De Miccolis Angelini R.M."/>
            <person name="Landi L."/>
            <person name="Abate D."/>
            <person name="Pollastro S."/>
            <person name="Romanazzi G."/>
            <person name="Faretra F."/>
        </authorList>
    </citation>
    <scope>NUCLEOTIDE SEQUENCE [LARGE SCALE GENOMIC DNA]</scope>
    <source>
        <strain evidence="6 7">Mlax316</strain>
    </source>
</reference>
<sequence>MKGRPHQHTRHARRLELSQQDEVAAPIEARQPDPALQTIVSVIYVTAEPTFTGSIAGYSTVGQDDETTSSEVHRTTSSTRTTAAKTTTSSSTSESHASTSASTLRTSASSSTELPSSIVATSSVGSSIALLAATSNTPTSSSATSSASSANASSPAAADSSSSGMSAGGKAGLVIGILLLFGAALVLLLFFFRKKKQAAKSERLDDDEKSAVVAASARRAEAERVEVQPQASQRSAGGAAGAVGGAGGAEAAAAAAAAHRLSLRPVTQFQPFNEKQEMNQAPGPKGALLTPISTAHSYQSDQPNHEHNKNNPFGNHAEAIDTPNTNGPPIIEGFTAGGEVIAASTAAASTVAASTNSTTSSSPTATTQQGGPAPVSVKPLGLTRSASKAGNGLKQMDFTTKSNTALTPPSPSGSEFSNASTAQSAAGMAIVAAGGPPNTTVHRVQLDFAPSMDDELELKAGQLIRILHEYDDGWALCIRLDRSKQGVVPRTCLSTRPVKPRPQQTGPQGSPAMRPQQRPMSPGMKQGPPHTQNKDGPHYPLSPMGNRPTIPNGPLPNGPLPNGPLRPMGPNGQGPLKSMPPNGPPRPMGPNGQGPPRGPGMMQGPPRPMKPNGQGPPRGPGMMQGPPKSMSPSNRPMTPQGQRPMVPPNHPNQQRPMTPQGPLAPRPLTPQGQTKQQRPVTPPNQPEASPIEGRARRDSDTDPISRQPSPAINISAPTNDSSSSQSPSNVRSPVERKPVPGQAL</sequence>
<dbReference type="InterPro" id="IPR052660">
    <property type="entry name" value="Erythrocyte_Invasion_ImmMod"/>
</dbReference>